<evidence type="ECO:0000313" key="2">
    <source>
        <dbReference type="EMBL" id="PNX70384.1"/>
    </source>
</evidence>
<accession>A0A2K3KVV1</accession>
<feature type="region of interest" description="Disordered" evidence="1">
    <location>
        <begin position="1"/>
        <end position="20"/>
    </location>
</feature>
<evidence type="ECO:0000256" key="1">
    <source>
        <dbReference type="SAM" id="MobiDB-lite"/>
    </source>
</evidence>
<organism evidence="2 3">
    <name type="scientific">Trifolium pratense</name>
    <name type="common">Red clover</name>
    <dbReference type="NCBI Taxonomy" id="57577"/>
    <lineage>
        <taxon>Eukaryota</taxon>
        <taxon>Viridiplantae</taxon>
        <taxon>Streptophyta</taxon>
        <taxon>Embryophyta</taxon>
        <taxon>Tracheophyta</taxon>
        <taxon>Spermatophyta</taxon>
        <taxon>Magnoliopsida</taxon>
        <taxon>eudicotyledons</taxon>
        <taxon>Gunneridae</taxon>
        <taxon>Pentapetalae</taxon>
        <taxon>rosids</taxon>
        <taxon>fabids</taxon>
        <taxon>Fabales</taxon>
        <taxon>Fabaceae</taxon>
        <taxon>Papilionoideae</taxon>
        <taxon>50 kb inversion clade</taxon>
        <taxon>NPAAA clade</taxon>
        <taxon>Hologalegina</taxon>
        <taxon>IRL clade</taxon>
        <taxon>Trifolieae</taxon>
        <taxon>Trifolium</taxon>
    </lineage>
</organism>
<dbReference type="EMBL" id="ASHM01112981">
    <property type="protein sequence ID" value="PNX70384.1"/>
    <property type="molecule type" value="Genomic_DNA"/>
</dbReference>
<proteinExistence type="predicted"/>
<protein>
    <submittedName>
        <fullName evidence="2">Uncharacterized protein</fullName>
    </submittedName>
</protein>
<dbReference type="Proteomes" id="UP000236291">
    <property type="component" value="Unassembled WGS sequence"/>
</dbReference>
<sequence>DLNKCSDTVTNESRVEGAEARVEVGAQARARVRERARVGASSP</sequence>
<feature type="compositionally biased region" description="Polar residues" evidence="1">
    <location>
        <begin position="1"/>
        <end position="11"/>
    </location>
</feature>
<reference evidence="2 3" key="2">
    <citation type="journal article" date="2017" name="Front. Plant Sci.">
        <title>Gene Classification and Mining of Molecular Markers Useful in Red Clover (Trifolium pratense) Breeding.</title>
        <authorList>
            <person name="Istvanek J."/>
            <person name="Dluhosova J."/>
            <person name="Dluhos P."/>
            <person name="Patkova L."/>
            <person name="Nedelnik J."/>
            <person name="Repkova J."/>
        </authorList>
    </citation>
    <scope>NUCLEOTIDE SEQUENCE [LARGE SCALE GENOMIC DNA]</scope>
    <source>
        <strain evidence="3">cv. Tatra</strain>
        <tissue evidence="2">Young leaves</tissue>
    </source>
</reference>
<gene>
    <name evidence="2" type="ORF">L195_g057339</name>
</gene>
<name>A0A2K3KVV1_TRIPR</name>
<comment type="caution">
    <text evidence="2">The sequence shown here is derived from an EMBL/GenBank/DDBJ whole genome shotgun (WGS) entry which is preliminary data.</text>
</comment>
<reference evidence="2 3" key="1">
    <citation type="journal article" date="2014" name="Am. J. Bot.">
        <title>Genome assembly and annotation for red clover (Trifolium pratense; Fabaceae).</title>
        <authorList>
            <person name="Istvanek J."/>
            <person name="Jaros M."/>
            <person name="Krenek A."/>
            <person name="Repkova J."/>
        </authorList>
    </citation>
    <scope>NUCLEOTIDE SEQUENCE [LARGE SCALE GENOMIC DNA]</scope>
    <source>
        <strain evidence="3">cv. Tatra</strain>
        <tissue evidence="2">Young leaves</tissue>
    </source>
</reference>
<evidence type="ECO:0000313" key="3">
    <source>
        <dbReference type="Proteomes" id="UP000236291"/>
    </source>
</evidence>
<feature type="non-terminal residue" evidence="2">
    <location>
        <position position="1"/>
    </location>
</feature>
<dbReference type="AlphaFoldDB" id="A0A2K3KVV1"/>